<gene>
    <name evidence="6 8" type="primary">napF</name>
    <name evidence="8" type="ORF">JYB85_11740</name>
</gene>
<keyword evidence="3 6" id="KW-0677">Repeat</keyword>
<feature type="binding site" evidence="6">
    <location>
        <position position="78"/>
    </location>
    <ligand>
        <name>[4Fe-4S] cluster</name>
        <dbReference type="ChEBI" id="CHEBI:49883"/>
        <label>2</label>
    </ligand>
</feature>
<evidence type="ECO:0000259" key="7">
    <source>
        <dbReference type="PROSITE" id="PS51379"/>
    </source>
</evidence>
<keyword evidence="1 6" id="KW-0004">4Fe-4S</keyword>
<evidence type="ECO:0000256" key="3">
    <source>
        <dbReference type="ARBA" id="ARBA00022737"/>
    </source>
</evidence>
<dbReference type="PANTHER" id="PTHR43687:SF1">
    <property type="entry name" value="FERREDOXIN III"/>
    <property type="match status" value="1"/>
</dbReference>
<evidence type="ECO:0000256" key="6">
    <source>
        <dbReference type="HAMAP-Rule" id="MF_02201"/>
    </source>
</evidence>
<feature type="domain" description="4Fe-4S ferredoxin-type" evidence="7">
    <location>
        <begin position="57"/>
        <end position="89"/>
    </location>
</feature>
<name>A0ABX7QX44_9GAMM</name>
<evidence type="ECO:0000256" key="4">
    <source>
        <dbReference type="ARBA" id="ARBA00023004"/>
    </source>
</evidence>
<proteinExistence type="inferred from homology"/>
<comment type="function">
    <text evidence="6">Could be involved in the maturation of NapA, the catalytic subunit of the periplasmic nitrate reductase, before its export into the periplasm.</text>
</comment>
<feature type="binding site" evidence="6">
    <location>
        <position position="39"/>
    </location>
    <ligand>
        <name>[4Fe-4S] cluster</name>
        <dbReference type="ChEBI" id="CHEBI:49883"/>
        <label>1</label>
    </ligand>
</feature>
<evidence type="ECO:0000256" key="2">
    <source>
        <dbReference type="ARBA" id="ARBA00022723"/>
    </source>
</evidence>
<evidence type="ECO:0000256" key="1">
    <source>
        <dbReference type="ARBA" id="ARBA00022485"/>
    </source>
</evidence>
<comment type="subunit">
    <text evidence="6">Interacts with the cytoplasmic NapA precursor.</text>
</comment>
<dbReference type="InterPro" id="IPR004496">
    <property type="entry name" value="NapF"/>
</dbReference>
<dbReference type="HAMAP" id="MF_02201">
    <property type="entry name" value="NapF"/>
    <property type="match status" value="1"/>
</dbReference>
<comment type="cofactor">
    <cofactor evidence="6">
        <name>[4Fe-4S] cluster</name>
        <dbReference type="ChEBI" id="CHEBI:49883"/>
    </cofactor>
</comment>
<dbReference type="PROSITE" id="PS00198">
    <property type="entry name" value="4FE4S_FER_1"/>
    <property type="match status" value="1"/>
</dbReference>
<feature type="binding site" evidence="6">
    <location>
        <position position="71"/>
    </location>
    <ligand>
        <name>[4Fe-4S] cluster</name>
        <dbReference type="ChEBI" id="CHEBI:49883"/>
        <label>2</label>
    </ligand>
</feature>
<feature type="binding site" evidence="6">
    <location>
        <position position="74"/>
    </location>
    <ligand>
        <name>[4Fe-4S] cluster</name>
        <dbReference type="ChEBI" id="CHEBI:49883"/>
        <label>2</label>
    </ligand>
</feature>
<dbReference type="Pfam" id="PF12838">
    <property type="entry name" value="Fer4_7"/>
    <property type="match status" value="2"/>
</dbReference>
<dbReference type="InterPro" id="IPR017896">
    <property type="entry name" value="4Fe4S_Fe-S-bd"/>
</dbReference>
<evidence type="ECO:0000313" key="8">
    <source>
        <dbReference type="EMBL" id="QSX36009.1"/>
    </source>
</evidence>
<feature type="domain" description="4Fe-4S ferredoxin-type" evidence="7">
    <location>
        <begin position="131"/>
        <end position="160"/>
    </location>
</feature>
<organism evidence="8 9">
    <name type="scientific">Shewanella sedimentimangrovi</name>
    <dbReference type="NCBI Taxonomy" id="2814293"/>
    <lineage>
        <taxon>Bacteria</taxon>
        <taxon>Pseudomonadati</taxon>
        <taxon>Pseudomonadota</taxon>
        <taxon>Gammaproteobacteria</taxon>
        <taxon>Alteromonadales</taxon>
        <taxon>Shewanellaceae</taxon>
        <taxon>Shewanella</taxon>
    </lineage>
</organism>
<keyword evidence="5 6" id="KW-0411">Iron-sulfur</keyword>
<comment type="similarity">
    <text evidence="6">Belongs to the NapF family.</text>
</comment>
<dbReference type="NCBIfam" id="TIGR00402">
    <property type="entry name" value="napF"/>
    <property type="match status" value="1"/>
</dbReference>
<dbReference type="InterPro" id="IPR050572">
    <property type="entry name" value="Fe-S_Ferredoxin"/>
</dbReference>
<evidence type="ECO:0000256" key="5">
    <source>
        <dbReference type="ARBA" id="ARBA00023014"/>
    </source>
</evidence>
<dbReference type="RefSeq" id="WP_207379446.1">
    <property type="nucleotide sequence ID" value="NZ_CP071502.1"/>
</dbReference>
<feature type="binding site" evidence="6">
    <location>
        <position position="143"/>
    </location>
    <ligand>
        <name>[4Fe-4S] cluster</name>
        <dbReference type="ChEBI" id="CHEBI:49883"/>
        <label>3</label>
    </ligand>
</feature>
<dbReference type="CDD" id="cd10564">
    <property type="entry name" value="NapF_like"/>
    <property type="match status" value="1"/>
</dbReference>
<feature type="domain" description="4Fe-4S ferredoxin-type" evidence="7">
    <location>
        <begin position="26"/>
        <end position="56"/>
    </location>
</feature>
<evidence type="ECO:0000313" key="9">
    <source>
        <dbReference type="Proteomes" id="UP000663207"/>
    </source>
</evidence>
<dbReference type="SUPFAM" id="SSF54862">
    <property type="entry name" value="4Fe-4S ferredoxins"/>
    <property type="match status" value="1"/>
</dbReference>
<feature type="binding site" evidence="6">
    <location>
        <position position="68"/>
    </location>
    <ligand>
        <name>[4Fe-4S] cluster</name>
        <dbReference type="ChEBI" id="CHEBI:49883"/>
        <label>2</label>
    </ligand>
</feature>
<dbReference type="Proteomes" id="UP000663207">
    <property type="component" value="Chromosome"/>
</dbReference>
<accession>A0ABX7QX44</accession>
<keyword evidence="6" id="KW-0963">Cytoplasm</keyword>
<dbReference type="PANTHER" id="PTHR43687">
    <property type="entry name" value="ADENYLYLSULFATE REDUCTASE, BETA SUBUNIT"/>
    <property type="match status" value="1"/>
</dbReference>
<feature type="binding site" evidence="6">
    <location>
        <position position="46"/>
    </location>
    <ligand>
        <name>[4Fe-4S] cluster</name>
        <dbReference type="ChEBI" id="CHEBI:49883"/>
        <label>1</label>
    </ligand>
</feature>
<feature type="binding site" evidence="6">
    <location>
        <position position="150"/>
    </location>
    <ligand>
        <name>[4Fe-4S] cluster</name>
        <dbReference type="ChEBI" id="CHEBI:49883"/>
        <label>3</label>
    </ligand>
</feature>
<feature type="binding site" evidence="6">
    <location>
        <position position="36"/>
    </location>
    <ligand>
        <name>[4Fe-4S] cluster</name>
        <dbReference type="ChEBI" id="CHEBI:49883"/>
        <label>1</label>
    </ligand>
</feature>
<keyword evidence="2 6" id="KW-0479">Metal-binding</keyword>
<sequence>MGDSINLGRRRLFGRKADNAIRPPFVREDTEFTDICTRCDKCIKACETGILFRGDGGFPEVNFTQGECTFCHACVDVCPEPLFDKLKSPPWTLKAQISDACLTQQGIWCQSCRDICEPGAIKFTPAVGKPPSPHVDLDACTGCGACVAPCPSHAISLPPGNTA</sequence>
<dbReference type="EMBL" id="CP071502">
    <property type="protein sequence ID" value="QSX36009.1"/>
    <property type="molecule type" value="Genomic_DNA"/>
</dbReference>
<feature type="binding site" evidence="6">
    <location>
        <position position="146"/>
    </location>
    <ligand>
        <name>[4Fe-4S] cluster</name>
        <dbReference type="ChEBI" id="CHEBI:49883"/>
        <label>3</label>
    </ligand>
</feature>
<dbReference type="InterPro" id="IPR017900">
    <property type="entry name" value="4Fe4S_Fe_S_CS"/>
</dbReference>
<feature type="binding site" evidence="6">
    <location>
        <position position="140"/>
    </location>
    <ligand>
        <name>[4Fe-4S] cluster</name>
        <dbReference type="ChEBI" id="CHEBI:49883"/>
        <label>3</label>
    </ligand>
</feature>
<reference evidence="8 9" key="1">
    <citation type="submission" date="2021-03" db="EMBL/GenBank/DDBJ databases">
        <title>Novel species identification of genus Shewanella.</title>
        <authorList>
            <person name="Liu G."/>
            <person name="Zhang Q."/>
        </authorList>
    </citation>
    <scope>NUCLEOTIDE SEQUENCE [LARGE SCALE GENOMIC DNA]</scope>
    <source>
        <strain evidence="8 9">FJAT-52962</strain>
    </source>
</reference>
<keyword evidence="4 6" id="KW-0408">Iron</keyword>
<protein>
    <recommendedName>
        <fullName evidence="6">Ferredoxin-type protein NapF</fullName>
    </recommendedName>
</protein>
<keyword evidence="9" id="KW-1185">Reference proteome</keyword>
<dbReference type="Gene3D" id="3.30.70.20">
    <property type="match status" value="2"/>
</dbReference>
<dbReference type="PROSITE" id="PS51379">
    <property type="entry name" value="4FE4S_FER_2"/>
    <property type="match status" value="3"/>
</dbReference>
<feature type="binding site" evidence="6">
    <location>
        <position position="42"/>
    </location>
    <ligand>
        <name>[4Fe-4S] cluster</name>
        <dbReference type="ChEBI" id="CHEBI:49883"/>
        <label>1</label>
    </ligand>
</feature>
<comment type="subcellular location">
    <subcellularLocation>
        <location evidence="6">Cytoplasm</location>
    </subcellularLocation>
</comment>